<organism evidence="8 9">
    <name type="scientific">Cucurbita argyrosperma subsp. sororia</name>
    <dbReference type="NCBI Taxonomy" id="37648"/>
    <lineage>
        <taxon>Eukaryota</taxon>
        <taxon>Viridiplantae</taxon>
        <taxon>Streptophyta</taxon>
        <taxon>Embryophyta</taxon>
        <taxon>Tracheophyta</taxon>
        <taxon>Spermatophyta</taxon>
        <taxon>Magnoliopsida</taxon>
        <taxon>eudicotyledons</taxon>
        <taxon>Gunneridae</taxon>
        <taxon>Pentapetalae</taxon>
        <taxon>rosids</taxon>
        <taxon>fabids</taxon>
        <taxon>Cucurbitales</taxon>
        <taxon>Cucurbitaceae</taxon>
        <taxon>Cucurbiteae</taxon>
        <taxon>Cucurbita</taxon>
    </lineage>
</organism>
<evidence type="ECO:0000256" key="1">
    <source>
        <dbReference type="ARBA" id="ARBA00004123"/>
    </source>
</evidence>
<dbReference type="InterPro" id="IPR019734">
    <property type="entry name" value="TPR_rpt"/>
</dbReference>
<comment type="caution">
    <text evidence="8">The sequence shown here is derived from an EMBL/GenBank/DDBJ whole genome shotgun (WGS) entry which is preliminary data.</text>
</comment>
<evidence type="ECO:0000256" key="4">
    <source>
        <dbReference type="ARBA" id="ARBA00023054"/>
    </source>
</evidence>
<accession>A0AAV6MLY9</accession>
<evidence type="ECO:0000256" key="5">
    <source>
        <dbReference type="ARBA" id="ARBA00023242"/>
    </source>
</evidence>
<evidence type="ECO:0000256" key="7">
    <source>
        <dbReference type="SAM" id="Coils"/>
    </source>
</evidence>
<protein>
    <submittedName>
        <fullName evidence="8">Protein SULFUR DEFICIENCY-INDUCED 2</fullName>
    </submittedName>
</protein>
<name>A0AAV6MLY9_9ROSI</name>
<dbReference type="GO" id="GO:0005634">
    <property type="term" value="C:nucleus"/>
    <property type="evidence" value="ECO:0007669"/>
    <property type="project" value="UniProtKB-SubCell"/>
</dbReference>
<dbReference type="EMBL" id="JAGKQH010000014">
    <property type="protein sequence ID" value="KAG6582455.1"/>
    <property type="molecule type" value="Genomic_DNA"/>
</dbReference>
<comment type="subcellular location">
    <subcellularLocation>
        <location evidence="1">Nucleus</location>
    </subcellularLocation>
</comment>
<evidence type="ECO:0000313" key="9">
    <source>
        <dbReference type="Proteomes" id="UP000685013"/>
    </source>
</evidence>
<keyword evidence="5" id="KW-0539">Nucleus</keyword>
<keyword evidence="3 6" id="KW-0802">TPR repeat</keyword>
<dbReference type="PANTHER" id="PTHR36326:SF2">
    <property type="entry name" value="PROTEIN SULFUR DEFICIENCY-INDUCED 2"/>
    <property type="match status" value="1"/>
</dbReference>
<feature type="non-terminal residue" evidence="8">
    <location>
        <position position="1"/>
    </location>
</feature>
<reference evidence="8 9" key="1">
    <citation type="journal article" date="2021" name="Hortic Res">
        <title>The domestication of Cucurbita argyrosperma as revealed by the genome of its wild relative.</title>
        <authorList>
            <person name="Barrera-Redondo J."/>
            <person name="Sanchez-de la Vega G."/>
            <person name="Aguirre-Liguori J.A."/>
            <person name="Castellanos-Morales G."/>
            <person name="Gutierrez-Guerrero Y.T."/>
            <person name="Aguirre-Dugua X."/>
            <person name="Aguirre-Planter E."/>
            <person name="Tenaillon M.I."/>
            <person name="Lira-Saade R."/>
            <person name="Eguiarte L.E."/>
        </authorList>
    </citation>
    <scope>NUCLEOTIDE SEQUENCE [LARGE SCALE GENOMIC DNA]</scope>
    <source>
        <strain evidence="8">JBR-2021</strain>
    </source>
</reference>
<dbReference type="Proteomes" id="UP000685013">
    <property type="component" value="Chromosome 14"/>
</dbReference>
<dbReference type="AlphaFoldDB" id="A0AAV6MLY9"/>
<sequence length="277" mass="31491">MSDGKKGDQNLEAPFHVVHKLPAGDSPYVRAKHVQLVEKDPEAAIVLFWKAINAGDRVDSALKDMAVVMKQQDRAEEAIEAINSFRDRCSKQAQESLDNVLIDLYKKCGRVEEQIDLLKQKLRMINQGEAFNGKPTKTARSHGKKFQGNLGWAYMQQENHRAAEAVYQKAQIIDPDANKACNLSLCLMKQSRHSEARLVLEQVLQNKIAGSNDQKSRKRAEELMRELEESQSANKLTEDGFTIEGLDQLVMNQWSPLRSRRLPIFEEISQFRDQLAC</sequence>
<evidence type="ECO:0000256" key="3">
    <source>
        <dbReference type="ARBA" id="ARBA00022803"/>
    </source>
</evidence>
<keyword evidence="2" id="KW-0677">Repeat</keyword>
<dbReference type="InterPro" id="IPR044961">
    <property type="entry name" value="MS5/SDI1"/>
</dbReference>
<keyword evidence="9" id="KW-1185">Reference proteome</keyword>
<proteinExistence type="predicted"/>
<keyword evidence="4 7" id="KW-0175">Coiled coil</keyword>
<evidence type="ECO:0000313" key="8">
    <source>
        <dbReference type="EMBL" id="KAG6582455.1"/>
    </source>
</evidence>
<evidence type="ECO:0000256" key="6">
    <source>
        <dbReference type="PROSITE-ProRule" id="PRU00339"/>
    </source>
</evidence>
<dbReference type="PANTHER" id="PTHR36326">
    <property type="entry name" value="PROTEIN POLLENLESS 3-LIKE 2"/>
    <property type="match status" value="1"/>
</dbReference>
<dbReference type="Pfam" id="PF13181">
    <property type="entry name" value="TPR_8"/>
    <property type="match status" value="1"/>
</dbReference>
<feature type="coiled-coil region" evidence="7">
    <location>
        <begin position="213"/>
        <end position="240"/>
    </location>
</feature>
<dbReference type="PROSITE" id="PS50005">
    <property type="entry name" value="TPR"/>
    <property type="match status" value="1"/>
</dbReference>
<evidence type="ECO:0000256" key="2">
    <source>
        <dbReference type="ARBA" id="ARBA00022737"/>
    </source>
</evidence>
<gene>
    <name evidence="8" type="ORF">SDJN03_22457</name>
</gene>
<feature type="repeat" description="TPR" evidence="6">
    <location>
        <begin position="144"/>
        <end position="177"/>
    </location>
</feature>